<dbReference type="PROSITE" id="PS50112">
    <property type="entry name" value="PAS"/>
    <property type="match status" value="1"/>
</dbReference>
<gene>
    <name evidence="9" type="ORF">ACFOPH_01665</name>
</gene>
<dbReference type="SUPFAM" id="SSF55781">
    <property type="entry name" value="GAF domain-like"/>
    <property type="match status" value="1"/>
</dbReference>
<dbReference type="SMART" id="SM00065">
    <property type="entry name" value="GAF"/>
    <property type="match status" value="1"/>
</dbReference>
<dbReference type="InterPro" id="IPR043128">
    <property type="entry name" value="Rev_trsase/Diguanyl_cyclase"/>
</dbReference>
<dbReference type="SUPFAM" id="SSF52172">
    <property type="entry name" value="CheY-like"/>
    <property type="match status" value="1"/>
</dbReference>
<dbReference type="SUPFAM" id="SSF55785">
    <property type="entry name" value="PYP-like sensor domain (PAS domain)"/>
    <property type="match status" value="1"/>
</dbReference>
<dbReference type="InterPro" id="IPR035919">
    <property type="entry name" value="EAL_sf"/>
</dbReference>
<dbReference type="PANTHER" id="PTHR44757:SF2">
    <property type="entry name" value="BIOFILM ARCHITECTURE MAINTENANCE PROTEIN MBAA"/>
    <property type="match status" value="1"/>
</dbReference>
<dbReference type="PROSITE" id="PS50113">
    <property type="entry name" value="PAC"/>
    <property type="match status" value="1"/>
</dbReference>
<dbReference type="PROSITE" id="PS50887">
    <property type="entry name" value="GGDEF"/>
    <property type="match status" value="1"/>
</dbReference>
<dbReference type="PROSITE" id="PS50110">
    <property type="entry name" value="RESPONSE_REGULATORY"/>
    <property type="match status" value="1"/>
</dbReference>
<evidence type="ECO:0000259" key="4">
    <source>
        <dbReference type="PROSITE" id="PS50110"/>
    </source>
</evidence>
<dbReference type="Pfam" id="PF00990">
    <property type="entry name" value="GGDEF"/>
    <property type="match status" value="1"/>
</dbReference>
<reference evidence="10" key="1">
    <citation type="journal article" date="2019" name="Int. J. Syst. Evol. Microbiol.">
        <title>The Global Catalogue of Microorganisms (GCM) 10K type strain sequencing project: providing services to taxonomists for standard genome sequencing and annotation.</title>
        <authorList>
            <consortium name="The Broad Institute Genomics Platform"/>
            <consortium name="The Broad Institute Genome Sequencing Center for Infectious Disease"/>
            <person name="Wu L."/>
            <person name="Ma J."/>
        </authorList>
    </citation>
    <scope>NUCLEOTIDE SEQUENCE [LARGE SCALE GENOMIC DNA]</scope>
    <source>
        <strain evidence="10">CCM 7480</strain>
    </source>
</reference>
<dbReference type="InterPro" id="IPR001633">
    <property type="entry name" value="EAL_dom"/>
</dbReference>
<keyword evidence="10" id="KW-1185">Reference proteome</keyword>
<dbReference type="NCBIfam" id="TIGR00229">
    <property type="entry name" value="sensory_box"/>
    <property type="match status" value="1"/>
</dbReference>
<dbReference type="InterPro" id="IPR001789">
    <property type="entry name" value="Sig_transdc_resp-reg_receiver"/>
</dbReference>
<dbReference type="InterPro" id="IPR000160">
    <property type="entry name" value="GGDEF_dom"/>
</dbReference>
<dbReference type="InterPro" id="IPR000014">
    <property type="entry name" value="PAS"/>
</dbReference>
<evidence type="ECO:0000259" key="5">
    <source>
        <dbReference type="PROSITE" id="PS50112"/>
    </source>
</evidence>
<organism evidence="9 10">
    <name type="scientific">Massilia haematophila</name>
    <dbReference type="NCBI Taxonomy" id="457923"/>
    <lineage>
        <taxon>Bacteria</taxon>
        <taxon>Pseudomonadati</taxon>
        <taxon>Pseudomonadota</taxon>
        <taxon>Betaproteobacteria</taxon>
        <taxon>Burkholderiales</taxon>
        <taxon>Oxalobacteraceae</taxon>
        <taxon>Telluria group</taxon>
        <taxon>Massilia</taxon>
    </lineage>
</organism>
<dbReference type="Proteomes" id="UP001595665">
    <property type="component" value="Unassembled WGS sequence"/>
</dbReference>
<evidence type="ECO:0000256" key="3">
    <source>
        <dbReference type="PROSITE-ProRule" id="PRU00169"/>
    </source>
</evidence>
<evidence type="ECO:0000259" key="6">
    <source>
        <dbReference type="PROSITE" id="PS50113"/>
    </source>
</evidence>
<dbReference type="SMART" id="SM00448">
    <property type="entry name" value="REC"/>
    <property type="match status" value="1"/>
</dbReference>
<dbReference type="SMART" id="SM00052">
    <property type="entry name" value="EAL"/>
    <property type="match status" value="1"/>
</dbReference>
<evidence type="ECO:0000313" key="10">
    <source>
        <dbReference type="Proteomes" id="UP001595665"/>
    </source>
</evidence>
<dbReference type="InterPro" id="IPR011006">
    <property type="entry name" value="CheY-like_superfamily"/>
</dbReference>
<dbReference type="CDD" id="cd00130">
    <property type="entry name" value="PAS"/>
    <property type="match status" value="1"/>
</dbReference>
<feature type="domain" description="PAS" evidence="5">
    <location>
        <begin position="346"/>
        <end position="392"/>
    </location>
</feature>
<dbReference type="Pfam" id="PF00563">
    <property type="entry name" value="EAL"/>
    <property type="match status" value="1"/>
</dbReference>
<feature type="domain" description="PAC" evidence="6">
    <location>
        <begin position="419"/>
        <end position="471"/>
    </location>
</feature>
<dbReference type="InterPro" id="IPR000700">
    <property type="entry name" value="PAS-assoc_C"/>
</dbReference>
<protein>
    <submittedName>
        <fullName evidence="9">EAL domain-containing protein</fullName>
    </submittedName>
</protein>
<keyword evidence="1" id="KW-0808">Transferase</keyword>
<feature type="domain" description="GGDEF" evidence="8">
    <location>
        <begin position="503"/>
        <end position="636"/>
    </location>
</feature>
<evidence type="ECO:0000256" key="1">
    <source>
        <dbReference type="ARBA" id="ARBA00022679"/>
    </source>
</evidence>
<evidence type="ECO:0000259" key="7">
    <source>
        <dbReference type="PROSITE" id="PS50883"/>
    </source>
</evidence>
<dbReference type="PANTHER" id="PTHR44757">
    <property type="entry name" value="DIGUANYLATE CYCLASE DGCP"/>
    <property type="match status" value="1"/>
</dbReference>
<dbReference type="PROSITE" id="PS50883">
    <property type="entry name" value="EAL"/>
    <property type="match status" value="1"/>
</dbReference>
<feature type="domain" description="Response regulatory" evidence="4">
    <location>
        <begin position="3"/>
        <end position="120"/>
    </location>
</feature>
<dbReference type="SMART" id="SM00086">
    <property type="entry name" value="PAC"/>
    <property type="match status" value="1"/>
</dbReference>
<comment type="caution">
    <text evidence="9">The sequence shown here is derived from an EMBL/GenBank/DDBJ whole genome shotgun (WGS) entry which is preliminary data.</text>
</comment>
<dbReference type="Gene3D" id="3.40.50.2300">
    <property type="match status" value="1"/>
</dbReference>
<sequence>MATILIVDDRPSNRAYLLALLGFTAHRLLEADDGARALELVREHRPDLIITDILMPKMDGYEFVQRLRADRELAATRVIFYSAVYAERETLAMARSCGVERVLSKPSDANAIMEAVNAELGQSAAASNPPAAVAAPSALPDIAPAPAPGPHNAGGALAARLAALEDMCLHLAGEREVEGMVAVFLQAAGRILGADALALCLYESDERSVRHLSAQGLDAALLAPVAGNDLRLPGALANARAPLRLEQSNPLLATLPGGHPPCGAFLGLAVRDLHHLHGWIYFLRAPGKAPFDADDEHWAAALGAHLAVAYENLNLYGVVQRHAAQLQLEATARARADAALRESEHRLELARQVFDCTQESIVMTDACANIVAVNPAFEKITGYGEAEVMGMNPRLLRSGRHDAGFYRALWASLEQHGQWRGEIWNRRKNGEVYPERISISAVRDEQGALTAYVSVSTDMSALIAAHNQLDFLSNHDALTELPNRSLFHDRLQQSIAAARRNGGQLALLLVNVDRLSRINDSLGHAAGDALLREVARRANGIAGPLDTVARLSGDEFVLLLTSCEDTEDIIFSARRLIDAIAQPHSVGGHDVVVTGSIGISVFPRDGDAPGDLLKAADAALAHQKDAGRNGFRFFKGEMNAQALRWLALETRLRRAIGHAELALHFQPQVAGRDGRVLGMEALLRWHSPELGRISPADFIPLAEDTGLILPIGDWVIRQACLQNKAWQDAGLARVPVAVNVSAHQFKAGTVPAVVRAALLESGLEPQYLEIELTESVMLGDTTAAEAQLAELRAMGVSLSLDDFGTGYSSLGYLSRFSLDKLKIDQAFVRNITTDPRSAAIAQATLALAEGLALRVVAEGVETAAQRDFLGRIGCEVQQGYLYSPPLPAREMQALLETGRVAV</sequence>
<dbReference type="InterPro" id="IPR029016">
    <property type="entry name" value="GAF-like_dom_sf"/>
</dbReference>
<dbReference type="SMART" id="SM00091">
    <property type="entry name" value="PAS"/>
    <property type="match status" value="1"/>
</dbReference>
<keyword evidence="3" id="KW-0597">Phosphoprotein</keyword>
<dbReference type="InterPro" id="IPR001610">
    <property type="entry name" value="PAC"/>
</dbReference>
<evidence type="ECO:0000259" key="8">
    <source>
        <dbReference type="PROSITE" id="PS50887"/>
    </source>
</evidence>
<dbReference type="Gene3D" id="3.20.20.450">
    <property type="entry name" value="EAL domain"/>
    <property type="match status" value="1"/>
</dbReference>
<dbReference type="EMBL" id="JBHRVV010000001">
    <property type="protein sequence ID" value="MFC3456961.1"/>
    <property type="molecule type" value="Genomic_DNA"/>
</dbReference>
<dbReference type="RefSeq" id="WP_379733054.1">
    <property type="nucleotide sequence ID" value="NZ_JBHRVV010000001.1"/>
</dbReference>
<dbReference type="CDD" id="cd01949">
    <property type="entry name" value="GGDEF"/>
    <property type="match status" value="1"/>
</dbReference>
<dbReference type="Gene3D" id="3.30.70.270">
    <property type="match status" value="1"/>
</dbReference>
<keyword evidence="2" id="KW-0418">Kinase</keyword>
<dbReference type="InterPro" id="IPR003018">
    <property type="entry name" value="GAF"/>
</dbReference>
<proteinExistence type="predicted"/>
<dbReference type="Pfam" id="PF00072">
    <property type="entry name" value="Response_reg"/>
    <property type="match status" value="1"/>
</dbReference>
<dbReference type="Gene3D" id="3.30.450.40">
    <property type="match status" value="1"/>
</dbReference>
<name>A0ABV7PHF3_9BURK</name>
<dbReference type="InterPro" id="IPR035965">
    <property type="entry name" value="PAS-like_dom_sf"/>
</dbReference>
<accession>A0ABV7PHF3</accession>
<dbReference type="InterPro" id="IPR029787">
    <property type="entry name" value="Nucleotide_cyclase"/>
</dbReference>
<dbReference type="SUPFAM" id="SSF55073">
    <property type="entry name" value="Nucleotide cyclase"/>
    <property type="match status" value="1"/>
</dbReference>
<dbReference type="SMART" id="SM00267">
    <property type="entry name" value="GGDEF"/>
    <property type="match status" value="1"/>
</dbReference>
<dbReference type="NCBIfam" id="TIGR00254">
    <property type="entry name" value="GGDEF"/>
    <property type="match status" value="1"/>
</dbReference>
<evidence type="ECO:0000256" key="2">
    <source>
        <dbReference type="ARBA" id="ARBA00022777"/>
    </source>
</evidence>
<dbReference type="CDD" id="cd01948">
    <property type="entry name" value="EAL"/>
    <property type="match status" value="1"/>
</dbReference>
<dbReference type="InterPro" id="IPR052155">
    <property type="entry name" value="Biofilm_reg_signaling"/>
</dbReference>
<evidence type="ECO:0000313" key="9">
    <source>
        <dbReference type="EMBL" id="MFC3456961.1"/>
    </source>
</evidence>
<feature type="modified residue" description="4-aspartylphosphate" evidence="3">
    <location>
        <position position="52"/>
    </location>
</feature>
<dbReference type="SUPFAM" id="SSF141868">
    <property type="entry name" value="EAL domain-like"/>
    <property type="match status" value="1"/>
</dbReference>
<dbReference type="Pfam" id="PF13426">
    <property type="entry name" value="PAS_9"/>
    <property type="match status" value="1"/>
</dbReference>
<feature type="domain" description="EAL" evidence="7">
    <location>
        <begin position="645"/>
        <end position="899"/>
    </location>
</feature>
<dbReference type="Gene3D" id="3.30.450.20">
    <property type="entry name" value="PAS domain"/>
    <property type="match status" value="1"/>
</dbReference>